<dbReference type="InterPro" id="IPR018466">
    <property type="entry name" value="Kre9/Knh1-like_N"/>
</dbReference>
<protein>
    <recommendedName>
        <fullName evidence="4">Yeast cell wall synthesis Kre9/Knh1-like N-terminal domain-containing protein</fullName>
    </recommendedName>
</protein>
<feature type="compositionally biased region" description="Low complexity" evidence="2">
    <location>
        <begin position="222"/>
        <end position="236"/>
    </location>
</feature>
<feature type="domain" description="Yeast cell wall synthesis Kre9/Knh1-like N-terminal" evidence="4">
    <location>
        <begin position="31"/>
        <end position="124"/>
    </location>
</feature>
<feature type="region of interest" description="Disordered" evidence="2">
    <location>
        <begin position="222"/>
        <end position="258"/>
    </location>
</feature>
<feature type="compositionally biased region" description="Polar residues" evidence="2">
    <location>
        <begin position="242"/>
        <end position="256"/>
    </location>
</feature>
<dbReference type="PANTHER" id="PTHR40633">
    <property type="entry name" value="MATRIX PROTEIN, PUTATIVE (AFU_ORTHOLOGUE AFUA_8G05410)-RELATED"/>
    <property type="match status" value="1"/>
</dbReference>
<dbReference type="InterPro" id="IPR052982">
    <property type="entry name" value="SRP1/TIP1-like"/>
</dbReference>
<keyword evidence="1 3" id="KW-0732">Signal</keyword>
<feature type="region of interest" description="Disordered" evidence="2">
    <location>
        <begin position="151"/>
        <end position="195"/>
    </location>
</feature>
<evidence type="ECO:0000256" key="3">
    <source>
        <dbReference type="SAM" id="SignalP"/>
    </source>
</evidence>
<dbReference type="Proteomes" id="UP001397290">
    <property type="component" value="Unassembled WGS sequence"/>
</dbReference>
<keyword evidence="6" id="KW-1185">Reference proteome</keyword>
<evidence type="ECO:0000259" key="4">
    <source>
        <dbReference type="Pfam" id="PF10342"/>
    </source>
</evidence>
<gene>
    <name evidence="5" type="ORF">G3M48_004507</name>
</gene>
<evidence type="ECO:0000256" key="1">
    <source>
        <dbReference type="ARBA" id="ARBA00022729"/>
    </source>
</evidence>
<name>A0AAW0RTJ6_9HYPO</name>
<evidence type="ECO:0000313" key="5">
    <source>
        <dbReference type="EMBL" id="KAK8145368.1"/>
    </source>
</evidence>
<feature type="chain" id="PRO_5043541871" description="Yeast cell wall synthesis Kre9/Knh1-like N-terminal domain-containing protein" evidence="3">
    <location>
        <begin position="23"/>
        <end position="284"/>
    </location>
</feature>
<accession>A0AAW0RTJ6</accession>
<dbReference type="AlphaFoldDB" id="A0AAW0RTJ6"/>
<evidence type="ECO:0000313" key="6">
    <source>
        <dbReference type="Proteomes" id="UP001397290"/>
    </source>
</evidence>
<proteinExistence type="predicted"/>
<dbReference type="Pfam" id="PF10342">
    <property type="entry name" value="Kre9_KNH"/>
    <property type="match status" value="1"/>
</dbReference>
<comment type="caution">
    <text evidence="5">The sequence shown here is derived from an EMBL/GenBank/DDBJ whole genome shotgun (WGS) entry which is preliminary data.</text>
</comment>
<sequence>MRFTIATVLAFAASAVAVGVDATEGFDRIDTPDKDEQLPAGKPYVVKWDNPAPYTEGPVYIQLLGGNDPNTLTVKTERLATIDNKDKEYTWNVDASLGDDATYGLRFVWEKDDNVVQYSKPFHIKKGDSAGASTVTMTSSQGVKTVTLSSASTSSSSSSSSSSSTIPSTSPSTSSDSSTTTTTTTTTTTSLTTTTTEVANTTTSSFITSSFTTSSFTTSTARANTTSANSTTHTSTLGGNTGSISATTGPSHTTTPALRPSSAAAHACASIAVIGGILASLLTL</sequence>
<dbReference type="PANTHER" id="PTHR40633:SF1">
    <property type="entry name" value="GPI ANCHORED SERINE-THREONINE RICH PROTEIN (AFU_ORTHOLOGUE AFUA_1G03630)"/>
    <property type="match status" value="1"/>
</dbReference>
<organism evidence="5 6">
    <name type="scientific">Beauveria asiatica</name>
    <dbReference type="NCBI Taxonomy" id="1069075"/>
    <lineage>
        <taxon>Eukaryota</taxon>
        <taxon>Fungi</taxon>
        <taxon>Dikarya</taxon>
        <taxon>Ascomycota</taxon>
        <taxon>Pezizomycotina</taxon>
        <taxon>Sordariomycetes</taxon>
        <taxon>Hypocreomycetidae</taxon>
        <taxon>Hypocreales</taxon>
        <taxon>Cordycipitaceae</taxon>
        <taxon>Beauveria</taxon>
    </lineage>
</organism>
<reference evidence="5 6" key="1">
    <citation type="submission" date="2020-02" db="EMBL/GenBank/DDBJ databases">
        <title>Comparative genomics of the hypocrealean fungal genus Beauvera.</title>
        <authorList>
            <person name="Showalter D.N."/>
            <person name="Bushley K.E."/>
            <person name="Rehner S.A."/>
        </authorList>
    </citation>
    <scope>NUCLEOTIDE SEQUENCE [LARGE SCALE GENOMIC DNA]</scope>
    <source>
        <strain evidence="5 6">ARSEF4384</strain>
    </source>
</reference>
<dbReference type="EMBL" id="JAAHCF010000297">
    <property type="protein sequence ID" value="KAK8145368.1"/>
    <property type="molecule type" value="Genomic_DNA"/>
</dbReference>
<feature type="signal peptide" evidence="3">
    <location>
        <begin position="1"/>
        <end position="22"/>
    </location>
</feature>
<evidence type="ECO:0000256" key="2">
    <source>
        <dbReference type="SAM" id="MobiDB-lite"/>
    </source>
</evidence>